<dbReference type="Proteomes" id="UP000807159">
    <property type="component" value="Chromosome 16"/>
</dbReference>
<proteinExistence type="predicted"/>
<accession>A0A8T2WYA8</accession>
<evidence type="ECO:0000313" key="1">
    <source>
        <dbReference type="EMBL" id="KAH8485868.1"/>
    </source>
</evidence>
<name>A0A8T2WYA8_POPDE</name>
<dbReference type="EMBL" id="JACEGQ020000016">
    <property type="protein sequence ID" value="KAH8485868.1"/>
    <property type="molecule type" value="Genomic_DNA"/>
</dbReference>
<keyword evidence="2" id="KW-1185">Reference proteome</keyword>
<protein>
    <submittedName>
        <fullName evidence="1">Uncharacterized protein</fullName>
    </submittedName>
</protein>
<comment type="caution">
    <text evidence="1">The sequence shown here is derived from an EMBL/GenBank/DDBJ whole genome shotgun (WGS) entry which is preliminary data.</text>
</comment>
<dbReference type="AlphaFoldDB" id="A0A8T2WYA8"/>
<evidence type="ECO:0000313" key="2">
    <source>
        <dbReference type="Proteomes" id="UP000807159"/>
    </source>
</evidence>
<sequence>MQNECKVFEVAEDENIFKDHSKHYTFTVINSESMRSPAQEPQQIIHNQDMWLEAATEIWLEAAAVAMEDVGGFSTEDSFEKEISFDNIEPVVQVEPDQAYFIQEPMITQNQETEHEAAIVQIENGFQATEDILYDETVIVNFEPALQVEPDHQLLNFIQESMICENQQMVLARFSDDHVIGIISGEEDELANYQSECLLWL</sequence>
<gene>
    <name evidence="1" type="ORF">H0E87_027344</name>
</gene>
<reference evidence="1" key="1">
    <citation type="journal article" date="2021" name="J. Hered.">
        <title>Genome Assembly of Salicaceae Populus deltoides (Eastern Cottonwood) I-69 Based on Nanopore Sequencing and Hi-C Technologies.</title>
        <authorList>
            <person name="Bai S."/>
            <person name="Wu H."/>
            <person name="Zhang J."/>
            <person name="Pan Z."/>
            <person name="Zhao W."/>
            <person name="Li Z."/>
            <person name="Tong C."/>
        </authorList>
    </citation>
    <scope>NUCLEOTIDE SEQUENCE</scope>
    <source>
        <tissue evidence="1">Leaf</tissue>
    </source>
</reference>
<organism evidence="1 2">
    <name type="scientific">Populus deltoides</name>
    <name type="common">Eastern poplar</name>
    <name type="synonym">Eastern cottonwood</name>
    <dbReference type="NCBI Taxonomy" id="3696"/>
    <lineage>
        <taxon>Eukaryota</taxon>
        <taxon>Viridiplantae</taxon>
        <taxon>Streptophyta</taxon>
        <taxon>Embryophyta</taxon>
        <taxon>Tracheophyta</taxon>
        <taxon>Spermatophyta</taxon>
        <taxon>Magnoliopsida</taxon>
        <taxon>eudicotyledons</taxon>
        <taxon>Gunneridae</taxon>
        <taxon>Pentapetalae</taxon>
        <taxon>rosids</taxon>
        <taxon>fabids</taxon>
        <taxon>Malpighiales</taxon>
        <taxon>Salicaceae</taxon>
        <taxon>Saliceae</taxon>
        <taxon>Populus</taxon>
    </lineage>
</organism>